<name>A0ABR2H0D6_9EUKA</name>
<reference evidence="2 3" key="1">
    <citation type="submission" date="2024-04" db="EMBL/GenBank/DDBJ databases">
        <title>Tritrichomonas musculus Genome.</title>
        <authorList>
            <person name="Alves-Ferreira E."/>
            <person name="Grigg M."/>
            <person name="Lorenzi H."/>
            <person name="Galac M."/>
        </authorList>
    </citation>
    <scope>NUCLEOTIDE SEQUENCE [LARGE SCALE GENOMIC DNA]</scope>
    <source>
        <strain evidence="2 3">EAF2021</strain>
    </source>
</reference>
<keyword evidence="3" id="KW-1185">Reference proteome</keyword>
<comment type="caution">
    <text evidence="2">The sequence shown here is derived from an EMBL/GenBank/DDBJ whole genome shotgun (WGS) entry which is preliminary data.</text>
</comment>
<keyword evidence="1" id="KW-0175">Coiled coil</keyword>
<protein>
    <recommendedName>
        <fullName evidence="4">F5/8 type C domain-containing protein</fullName>
    </recommendedName>
</protein>
<organism evidence="2 3">
    <name type="scientific">Tritrichomonas musculus</name>
    <dbReference type="NCBI Taxonomy" id="1915356"/>
    <lineage>
        <taxon>Eukaryota</taxon>
        <taxon>Metamonada</taxon>
        <taxon>Parabasalia</taxon>
        <taxon>Tritrichomonadida</taxon>
        <taxon>Tritrichomonadidae</taxon>
        <taxon>Tritrichomonas</taxon>
    </lineage>
</organism>
<accession>A0ABR2H0D6</accession>
<gene>
    <name evidence="2" type="ORF">M9Y10_032010</name>
</gene>
<sequence>MSVEKTCSFFLNDKTFQIPRRYELINNISSTIVKQLFEQDEYYVHSKVKEETFQNFINFLLNRELPTYHADDILEYVDLFQEFEIKQDLLQTENERDLYKKAVIQDLISSNQNKERKLASEKYVAEHLDEFLEKYPTEMKRININSLCNIFFHKYRNLASHDLAYRFITENNDNNDESIFILLDSIDGKKLLHESYKDSIAKQNEHFGFIPQNCISYINEHLKELENMKMIIQKHQEEFEEQKQQLIEMHKKEMEEIKKEIISIKEKQQKSLEKYKNEIDDLNEKLRQSNPFFSFKNAIICQDMKMQGICEKLRNENITFFVSQSSNDIYNILNPDTRDEFQFVVRKDQTFLQIDLGQSIEINGIEFHTEGLSNPLKSFSIELDNKVEVNEFDDKDHSKGVRKFIFNKTKCKTIKIVPDNKEFANNDKSEAYPHIKSIELLSPDPKYSEGYFKTLLKENESHDPHKIGVLLSAYRYDFNNFHLHGIKKKNTSSLNKPNQWFQIEFNEGMAIITGFRYRSPVEHKLQHYKIVATDDVKKDISLWVTLYENDEDKTDTEVSHQFSWIRWPMKAVRIIQTQKNKNNELKFFYFDIFGFYFQ</sequence>
<evidence type="ECO:0000313" key="3">
    <source>
        <dbReference type="Proteomes" id="UP001470230"/>
    </source>
</evidence>
<proteinExistence type="predicted"/>
<evidence type="ECO:0000256" key="1">
    <source>
        <dbReference type="SAM" id="Coils"/>
    </source>
</evidence>
<feature type="coiled-coil region" evidence="1">
    <location>
        <begin position="218"/>
        <end position="285"/>
    </location>
</feature>
<evidence type="ECO:0008006" key="4">
    <source>
        <dbReference type="Google" id="ProtNLM"/>
    </source>
</evidence>
<evidence type="ECO:0000313" key="2">
    <source>
        <dbReference type="EMBL" id="KAK8839644.1"/>
    </source>
</evidence>
<dbReference type="EMBL" id="JAPFFF010000051">
    <property type="protein sequence ID" value="KAK8839644.1"/>
    <property type="molecule type" value="Genomic_DNA"/>
</dbReference>
<dbReference type="Proteomes" id="UP001470230">
    <property type="component" value="Unassembled WGS sequence"/>
</dbReference>